<dbReference type="Pfam" id="PF08016">
    <property type="entry name" value="PKD_channel"/>
    <property type="match status" value="1"/>
</dbReference>
<dbReference type="STRING" id="74557.A0A1V9ZVP8"/>
<evidence type="ECO:0000313" key="11">
    <source>
        <dbReference type="Proteomes" id="UP000243217"/>
    </source>
</evidence>
<evidence type="ECO:0000256" key="2">
    <source>
        <dbReference type="ARBA" id="ARBA00007200"/>
    </source>
</evidence>
<keyword evidence="3 7" id="KW-0812">Transmembrane</keyword>
<accession>A0A1V9ZVP8</accession>
<proteinExistence type="inferred from homology"/>
<dbReference type="GO" id="GO:0016020">
    <property type="term" value="C:membrane"/>
    <property type="evidence" value="ECO:0007669"/>
    <property type="project" value="UniProtKB-SubCell"/>
</dbReference>
<evidence type="ECO:0000256" key="5">
    <source>
        <dbReference type="ARBA" id="ARBA00023136"/>
    </source>
</evidence>
<dbReference type="InterPro" id="IPR046791">
    <property type="entry name" value="Polycystin_dom"/>
</dbReference>
<keyword evidence="11" id="KW-1185">Reference proteome</keyword>
<name>A0A1V9ZVP8_9STRA</name>
<dbReference type="AlphaFoldDB" id="A0A1V9ZVP8"/>
<dbReference type="EMBL" id="JNBS01001246">
    <property type="protein sequence ID" value="OQS02096.1"/>
    <property type="molecule type" value="Genomic_DNA"/>
</dbReference>
<keyword evidence="4 7" id="KW-1133">Transmembrane helix</keyword>
<feature type="transmembrane region" description="Helical" evidence="7">
    <location>
        <begin position="495"/>
        <end position="517"/>
    </location>
</feature>
<dbReference type="Gene3D" id="1.10.287.70">
    <property type="match status" value="1"/>
</dbReference>
<evidence type="ECO:0000313" key="10">
    <source>
        <dbReference type="EMBL" id="OQS02096.1"/>
    </source>
</evidence>
<gene>
    <name evidence="10" type="ORF">THRCLA_05501</name>
</gene>
<dbReference type="Proteomes" id="UP000243217">
    <property type="component" value="Unassembled WGS sequence"/>
</dbReference>
<evidence type="ECO:0000256" key="4">
    <source>
        <dbReference type="ARBA" id="ARBA00022989"/>
    </source>
</evidence>
<reference evidence="10 11" key="1">
    <citation type="journal article" date="2014" name="Genome Biol. Evol.">
        <title>The secreted proteins of Achlya hypogyna and Thraustotheca clavata identify the ancestral oomycete secretome and reveal gene acquisitions by horizontal gene transfer.</title>
        <authorList>
            <person name="Misner I."/>
            <person name="Blouin N."/>
            <person name="Leonard G."/>
            <person name="Richards T.A."/>
            <person name="Lane C.E."/>
        </authorList>
    </citation>
    <scope>NUCLEOTIDE SEQUENCE [LARGE SCALE GENOMIC DNA]</scope>
    <source>
        <strain evidence="10 11">ATCC 34112</strain>
    </source>
</reference>
<dbReference type="PANTHER" id="PTHR10877:SF183">
    <property type="entry name" value="AT14535P-RELATED"/>
    <property type="match status" value="1"/>
</dbReference>
<keyword evidence="5 7" id="KW-0472">Membrane</keyword>
<dbReference type="InterPro" id="IPR051223">
    <property type="entry name" value="Polycystin"/>
</dbReference>
<comment type="similarity">
    <text evidence="2">Belongs to the polycystin family.</text>
</comment>
<dbReference type="Pfam" id="PF20519">
    <property type="entry name" value="Polycystin_dom"/>
    <property type="match status" value="1"/>
</dbReference>
<dbReference type="PANTHER" id="PTHR10877">
    <property type="entry name" value="POLYCYSTIN FAMILY MEMBER"/>
    <property type="match status" value="1"/>
</dbReference>
<evidence type="ECO:0000259" key="9">
    <source>
        <dbReference type="Pfam" id="PF20519"/>
    </source>
</evidence>
<evidence type="ECO:0000256" key="6">
    <source>
        <dbReference type="SAM" id="MobiDB-lite"/>
    </source>
</evidence>
<sequence>MKIEQVHPEESRAAEKTAWSEEKSVKPARESNRARAYGSAREAVAFLLFLSLFVAVTVYNRGSSATFYYSDGMQRALASTGFPSGADSSVAIKLNDVQSMGDVWNWLQGPFANTYFPLTTMYVARTNQIVGNVRLRQVRVTPNSCTLQTQFAGLLSYCYGDLTSSTESTAGFGPVINAQLLSSYMAYTFASNYFGSSKSYTQLMQCISSCEVSCGNFYGIDKAQYATQYSNACSLSCTCFYSAGNCVAPASSLPAPISTFNWTRASDTQSSSISGVYSSIPGSGFVVDLPLNASDARNALNQLKQAKYLDIATRAVVIEAAVFNPYLELFDLIVVLIEFPPTGSIYTTFSSTVLNLSAYTSSAIGKSTTECLLAIGVLMYALEMLYSMLRHTPRRYLSSKWTIIHVINIALFIAVITIRLVGINYIYGSSTTNWTTISTSTLLSKLRYLAKLYQNERSINAINAALMWILLLKYTQVSQQMYLLLQVVTKAGNDLVSFILLFFICIIGYAQAGYIAFSTQAPSFSTFGQAIITLLQALRFRLDYNELAAANNSFAPIYFASFYLLIILIAMNMFVAILQEAFMKLDKDKIYKFYFPFENGIVKTLGFYIQRYLVSLKYGQEAAKKMELTPSTTNINTLDRSTRKTDVHPWMMMEMQALTERVQGMLKVQEEKKMQYENMETILRSIEDSCLELKVTKQELRNSL</sequence>
<feature type="domain" description="Polycystin" evidence="9">
    <location>
        <begin position="94"/>
        <end position="350"/>
    </location>
</feature>
<evidence type="ECO:0000259" key="8">
    <source>
        <dbReference type="Pfam" id="PF08016"/>
    </source>
</evidence>
<feature type="transmembrane region" description="Helical" evidence="7">
    <location>
        <begin position="43"/>
        <end position="60"/>
    </location>
</feature>
<evidence type="ECO:0000256" key="1">
    <source>
        <dbReference type="ARBA" id="ARBA00004141"/>
    </source>
</evidence>
<dbReference type="InterPro" id="IPR013122">
    <property type="entry name" value="PKD1_2_channel"/>
</dbReference>
<feature type="domain" description="Polycystin cation channel PKD1/PKD2" evidence="8">
    <location>
        <begin position="370"/>
        <end position="583"/>
    </location>
</feature>
<feature type="transmembrane region" description="Helical" evidence="7">
    <location>
        <begin position="401"/>
        <end position="427"/>
    </location>
</feature>
<feature type="transmembrane region" description="Helical" evidence="7">
    <location>
        <begin position="557"/>
        <end position="578"/>
    </location>
</feature>
<dbReference type="OrthoDB" id="444119at2759"/>
<evidence type="ECO:0000256" key="7">
    <source>
        <dbReference type="SAM" id="Phobius"/>
    </source>
</evidence>
<comment type="caution">
    <text evidence="10">The sequence shown here is derived from an EMBL/GenBank/DDBJ whole genome shotgun (WGS) entry which is preliminary data.</text>
</comment>
<feature type="region of interest" description="Disordered" evidence="6">
    <location>
        <begin position="1"/>
        <end position="26"/>
    </location>
</feature>
<organism evidence="10 11">
    <name type="scientific">Thraustotheca clavata</name>
    <dbReference type="NCBI Taxonomy" id="74557"/>
    <lineage>
        <taxon>Eukaryota</taxon>
        <taxon>Sar</taxon>
        <taxon>Stramenopiles</taxon>
        <taxon>Oomycota</taxon>
        <taxon>Saprolegniomycetes</taxon>
        <taxon>Saprolegniales</taxon>
        <taxon>Achlyaceae</taxon>
        <taxon>Thraustotheca</taxon>
    </lineage>
</organism>
<protein>
    <submittedName>
        <fullName evidence="10">Polycystin Cation Channel (PCC) Family</fullName>
    </submittedName>
</protein>
<comment type="subcellular location">
    <subcellularLocation>
        <location evidence="1">Membrane</location>
        <topology evidence="1">Multi-pass membrane protein</topology>
    </subcellularLocation>
</comment>
<evidence type="ECO:0000256" key="3">
    <source>
        <dbReference type="ARBA" id="ARBA00022692"/>
    </source>
</evidence>